<organism evidence="1 2">
    <name type="scientific">Platanthera zijinensis</name>
    <dbReference type="NCBI Taxonomy" id="2320716"/>
    <lineage>
        <taxon>Eukaryota</taxon>
        <taxon>Viridiplantae</taxon>
        <taxon>Streptophyta</taxon>
        <taxon>Embryophyta</taxon>
        <taxon>Tracheophyta</taxon>
        <taxon>Spermatophyta</taxon>
        <taxon>Magnoliopsida</taxon>
        <taxon>Liliopsida</taxon>
        <taxon>Asparagales</taxon>
        <taxon>Orchidaceae</taxon>
        <taxon>Orchidoideae</taxon>
        <taxon>Orchideae</taxon>
        <taxon>Orchidinae</taxon>
        <taxon>Platanthera</taxon>
    </lineage>
</organism>
<evidence type="ECO:0000313" key="2">
    <source>
        <dbReference type="Proteomes" id="UP001418222"/>
    </source>
</evidence>
<evidence type="ECO:0000313" key="1">
    <source>
        <dbReference type="EMBL" id="KAK8931405.1"/>
    </source>
</evidence>
<gene>
    <name evidence="1" type="ORF">KSP39_PZI016226</name>
</gene>
<dbReference type="AlphaFoldDB" id="A0AAP0G1D7"/>
<keyword evidence="2" id="KW-1185">Reference proteome</keyword>
<dbReference type="EMBL" id="JBBWWQ010000014">
    <property type="protein sequence ID" value="KAK8931405.1"/>
    <property type="molecule type" value="Genomic_DNA"/>
</dbReference>
<comment type="caution">
    <text evidence="1">The sequence shown here is derived from an EMBL/GenBank/DDBJ whole genome shotgun (WGS) entry which is preliminary data.</text>
</comment>
<name>A0AAP0G1D7_9ASPA</name>
<reference evidence="1 2" key="1">
    <citation type="journal article" date="2022" name="Nat. Plants">
        <title>Genomes of leafy and leafless Platanthera orchids illuminate the evolution of mycoheterotrophy.</title>
        <authorList>
            <person name="Li M.H."/>
            <person name="Liu K.W."/>
            <person name="Li Z."/>
            <person name="Lu H.C."/>
            <person name="Ye Q.L."/>
            <person name="Zhang D."/>
            <person name="Wang J.Y."/>
            <person name="Li Y.F."/>
            <person name="Zhong Z.M."/>
            <person name="Liu X."/>
            <person name="Yu X."/>
            <person name="Liu D.K."/>
            <person name="Tu X.D."/>
            <person name="Liu B."/>
            <person name="Hao Y."/>
            <person name="Liao X.Y."/>
            <person name="Jiang Y.T."/>
            <person name="Sun W.H."/>
            <person name="Chen J."/>
            <person name="Chen Y.Q."/>
            <person name="Ai Y."/>
            <person name="Zhai J.W."/>
            <person name="Wu S.S."/>
            <person name="Zhou Z."/>
            <person name="Hsiao Y.Y."/>
            <person name="Wu W.L."/>
            <person name="Chen Y.Y."/>
            <person name="Lin Y.F."/>
            <person name="Hsu J.L."/>
            <person name="Li C.Y."/>
            <person name="Wang Z.W."/>
            <person name="Zhao X."/>
            <person name="Zhong W.Y."/>
            <person name="Ma X.K."/>
            <person name="Ma L."/>
            <person name="Huang J."/>
            <person name="Chen G.Z."/>
            <person name="Huang M.Z."/>
            <person name="Huang L."/>
            <person name="Peng D.H."/>
            <person name="Luo Y.B."/>
            <person name="Zou S.Q."/>
            <person name="Chen S.P."/>
            <person name="Lan S."/>
            <person name="Tsai W.C."/>
            <person name="Van de Peer Y."/>
            <person name="Liu Z.J."/>
        </authorList>
    </citation>
    <scope>NUCLEOTIDE SEQUENCE [LARGE SCALE GENOMIC DNA]</scope>
    <source>
        <strain evidence="1">Lor287</strain>
    </source>
</reference>
<sequence length="71" mass="8199">MKDLPDLIPHYTKVVIKPTWSTSKSIFRPPSHIPGNHHHHLHCGEGYRPEVVWPPETADSDQPDTFVFMEN</sequence>
<dbReference type="Proteomes" id="UP001418222">
    <property type="component" value="Unassembled WGS sequence"/>
</dbReference>
<protein>
    <submittedName>
        <fullName evidence="1">Uncharacterized protein</fullName>
    </submittedName>
</protein>
<proteinExistence type="predicted"/>
<accession>A0AAP0G1D7</accession>